<protein>
    <submittedName>
        <fullName evidence="9">Wzz/FepE/Etk N-terminal domain-containing protein</fullName>
    </submittedName>
</protein>
<evidence type="ECO:0000256" key="1">
    <source>
        <dbReference type="ARBA" id="ARBA00004651"/>
    </source>
</evidence>
<dbReference type="GO" id="GO:0004713">
    <property type="term" value="F:protein tyrosine kinase activity"/>
    <property type="evidence" value="ECO:0007669"/>
    <property type="project" value="TreeGrafter"/>
</dbReference>
<dbReference type="EMBL" id="JAMQGP010000003">
    <property type="protein sequence ID" value="MCM2679502.1"/>
    <property type="molecule type" value="Genomic_DNA"/>
</dbReference>
<dbReference type="RefSeq" id="WP_251260941.1">
    <property type="nucleotide sequence ID" value="NZ_JAMQGP010000003.1"/>
</dbReference>
<dbReference type="InterPro" id="IPR032807">
    <property type="entry name" value="GNVR"/>
</dbReference>
<evidence type="ECO:0000256" key="5">
    <source>
        <dbReference type="ARBA" id="ARBA00023136"/>
    </source>
</evidence>
<dbReference type="GO" id="GO:0005886">
    <property type="term" value="C:plasma membrane"/>
    <property type="evidence" value="ECO:0007669"/>
    <property type="project" value="UniProtKB-SubCell"/>
</dbReference>
<evidence type="ECO:0000256" key="3">
    <source>
        <dbReference type="ARBA" id="ARBA00022692"/>
    </source>
</evidence>
<evidence type="ECO:0000256" key="2">
    <source>
        <dbReference type="ARBA" id="ARBA00022475"/>
    </source>
</evidence>
<name>A0AA41W6C2_9GAMM</name>
<keyword evidence="4 6" id="KW-1133">Transmembrane helix</keyword>
<reference evidence="9 10" key="1">
    <citation type="journal article" date="2013" name="Antonie Van Leeuwenhoek">
        <title>Echinimonas agarilytica gen. nov., sp. nov., a new gammaproteobacterium isolated from the sea urchin Strongylocentrotus intermedius.</title>
        <authorList>
            <person name="Nedashkovskaya O.I."/>
            <person name="Stenkova A.M."/>
            <person name="Zhukova N.V."/>
            <person name="Van Trappen S."/>
            <person name="Lee J.S."/>
            <person name="Kim S.B."/>
        </authorList>
    </citation>
    <scope>NUCLEOTIDE SEQUENCE [LARGE SCALE GENOMIC DNA]</scope>
    <source>
        <strain evidence="9 10">KMM 6351</strain>
    </source>
</reference>
<comment type="subcellular location">
    <subcellularLocation>
        <location evidence="1">Cell membrane</location>
        <topology evidence="1">Multi-pass membrane protein</topology>
    </subcellularLocation>
</comment>
<keyword evidence="3 6" id="KW-0812">Transmembrane</keyword>
<comment type="caution">
    <text evidence="9">The sequence shown here is derived from an EMBL/GenBank/DDBJ whole genome shotgun (WGS) entry which is preliminary data.</text>
</comment>
<dbReference type="AlphaFoldDB" id="A0AA41W6C2"/>
<dbReference type="PANTHER" id="PTHR32309:SF13">
    <property type="entry name" value="FERRIC ENTEROBACTIN TRANSPORT PROTEIN FEPE"/>
    <property type="match status" value="1"/>
</dbReference>
<accession>A0AA41W6C2</accession>
<dbReference type="Pfam" id="PF02706">
    <property type="entry name" value="Wzz"/>
    <property type="match status" value="1"/>
</dbReference>
<feature type="transmembrane region" description="Helical" evidence="6">
    <location>
        <begin position="300"/>
        <end position="324"/>
    </location>
</feature>
<organism evidence="9 10">
    <name type="scientific">Echinimonas agarilytica</name>
    <dbReference type="NCBI Taxonomy" id="1215918"/>
    <lineage>
        <taxon>Bacteria</taxon>
        <taxon>Pseudomonadati</taxon>
        <taxon>Pseudomonadota</taxon>
        <taxon>Gammaproteobacteria</taxon>
        <taxon>Alteromonadales</taxon>
        <taxon>Echinimonadaceae</taxon>
        <taxon>Echinimonas</taxon>
    </lineage>
</organism>
<feature type="domain" description="Polysaccharide chain length determinant N-terminal" evidence="7">
    <location>
        <begin position="31"/>
        <end position="130"/>
    </location>
</feature>
<sequence>MTENQNMQSQQPLPQQTLQGQYAWQDSRAEDEIDLRELWSAIWQGKWLIIAVTFVFAAAGVLYALAQPNEYKAEALLAPVSESGGGMGGMGQLGGLASLAGISLGGGGGDNKALLAQQVLKSRKFVASFIERRNILVPLMAAKGWNLETDSLVLDPSVYDEQSKVWLREVQLPKTPEPSAWQAHKAFTSRLQISEDKASGYVTLGFEFYSPTLAKQWVDWLVVDINNHIRALDTEEAKRSIDFLAEKLKETSYAEMQKIFFQLVEEQTKTIMLAEVRDEYVFKTVDPAVIAEEKSKPKRALICILATLLGGMLAVGIVLIRYAFSDKK</sequence>
<keyword evidence="2" id="KW-1003">Cell membrane</keyword>
<evidence type="ECO:0000313" key="9">
    <source>
        <dbReference type="EMBL" id="MCM2679502.1"/>
    </source>
</evidence>
<evidence type="ECO:0000256" key="4">
    <source>
        <dbReference type="ARBA" id="ARBA00022989"/>
    </source>
</evidence>
<dbReference type="InterPro" id="IPR003856">
    <property type="entry name" value="LPS_length_determ_N"/>
</dbReference>
<evidence type="ECO:0000313" key="10">
    <source>
        <dbReference type="Proteomes" id="UP001165393"/>
    </source>
</evidence>
<feature type="domain" description="Tyrosine-protein kinase G-rich" evidence="8">
    <location>
        <begin position="257"/>
        <end position="322"/>
    </location>
</feature>
<dbReference type="PANTHER" id="PTHR32309">
    <property type="entry name" value="TYROSINE-PROTEIN KINASE"/>
    <property type="match status" value="1"/>
</dbReference>
<feature type="transmembrane region" description="Helical" evidence="6">
    <location>
        <begin position="47"/>
        <end position="66"/>
    </location>
</feature>
<gene>
    <name evidence="9" type="ORF">NAF29_07435</name>
</gene>
<dbReference type="Pfam" id="PF13807">
    <property type="entry name" value="GNVR"/>
    <property type="match status" value="1"/>
</dbReference>
<proteinExistence type="predicted"/>
<keyword evidence="5 6" id="KW-0472">Membrane</keyword>
<dbReference type="Proteomes" id="UP001165393">
    <property type="component" value="Unassembled WGS sequence"/>
</dbReference>
<keyword evidence="10" id="KW-1185">Reference proteome</keyword>
<evidence type="ECO:0000259" key="7">
    <source>
        <dbReference type="Pfam" id="PF02706"/>
    </source>
</evidence>
<dbReference type="InterPro" id="IPR050445">
    <property type="entry name" value="Bact_polysacc_biosynth/exp"/>
</dbReference>
<evidence type="ECO:0000259" key="8">
    <source>
        <dbReference type="Pfam" id="PF13807"/>
    </source>
</evidence>
<evidence type="ECO:0000256" key="6">
    <source>
        <dbReference type="SAM" id="Phobius"/>
    </source>
</evidence>